<dbReference type="InterPro" id="IPR038713">
    <property type="entry name" value="Terminase_Gp1_N_sf"/>
</dbReference>
<sequence>MLTGSQMKFCEGIVSGLTGVAAWRAAYPDCSGAGAASTAASRALKRAAIQAEIARLREVAAGLAGSAVLTLVEKRRFLAAVLRTPVGEVTAESPLAQEYKEDAKGVTVKLPCKLRALELDAKLAGDFREEPPTGEAVDALTRLMHQVGKENAAESSTPASPTPASDEEEAEAA</sequence>
<comment type="caution">
    <text evidence="2">The sequence shown here is derived from an EMBL/GenBank/DDBJ whole genome shotgun (WGS) entry which is preliminary data.</text>
</comment>
<organism evidence="2 3">
    <name type="scientific">Prosthecobacter dejongeii</name>
    <dbReference type="NCBI Taxonomy" id="48465"/>
    <lineage>
        <taxon>Bacteria</taxon>
        <taxon>Pseudomonadati</taxon>
        <taxon>Verrucomicrobiota</taxon>
        <taxon>Verrucomicrobiia</taxon>
        <taxon>Verrucomicrobiales</taxon>
        <taxon>Verrucomicrobiaceae</taxon>
        <taxon>Prosthecobacter</taxon>
    </lineage>
</organism>
<name>A0A7W8DSQ3_9BACT</name>
<dbReference type="Gene3D" id="1.10.10.1400">
    <property type="entry name" value="Terminase, small subunit, N-terminal DNA-binding domain, HTH motif"/>
    <property type="match status" value="1"/>
</dbReference>
<gene>
    <name evidence="2" type="ORF">HNQ64_004883</name>
</gene>
<feature type="compositionally biased region" description="Low complexity" evidence="1">
    <location>
        <begin position="153"/>
        <end position="164"/>
    </location>
</feature>
<proteinExistence type="predicted"/>
<evidence type="ECO:0008006" key="4">
    <source>
        <dbReference type="Google" id="ProtNLM"/>
    </source>
</evidence>
<feature type="region of interest" description="Disordered" evidence="1">
    <location>
        <begin position="146"/>
        <end position="173"/>
    </location>
</feature>
<dbReference type="EMBL" id="JACHIF010000016">
    <property type="protein sequence ID" value="MBB5040595.1"/>
    <property type="molecule type" value="Genomic_DNA"/>
</dbReference>
<evidence type="ECO:0000313" key="2">
    <source>
        <dbReference type="EMBL" id="MBB5040595.1"/>
    </source>
</evidence>
<dbReference type="AlphaFoldDB" id="A0A7W8DSQ3"/>
<evidence type="ECO:0000313" key="3">
    <source>
        <dbReference type="Proteomes" id="UP000534294"/>
    </source>
</evidence>
<evidence type="ECO:0000256" key="1">
    <source>
        <dbReference type="SAM" id="MobiDB-lite"/>
    </source>
</evidence>
<keyword evidence="3" id="KW-1185">Reference proteome</keyword>
<protein>
    <recommendedName>
        <fullName evidence="4">Terminase small subunit</fullName>
    </recommendedName>
</protein>
<dbReference type="RefSeq" id="WP_184213325.1">
    <property type="nucleotide sequence ID" value="NZ_JACHIF010000016.1"/>
</dbReference>
<accession>A0A7W8DSQ3</accession>
<dbReference type="Proteomes" id="UP000534294">
    <property type="component" value="Unassembled WGS sequence"/>
</dbReference>
<reference evidence="2 3" key="1">
    <citation type="submission" date="2020-08" db="EMBL/GenBank/DDBJ databases">
        <title>Genomic Encyclopedia of Type Strains, Phase IV (KMG-IV): sequencing the most valuable type-strain genomes for metagenomic binning, comparative biology and taxonomic classification.</title>
        <authorList>
            <person name="Goeker M."/>
        </authorList>
    </citation>
    <scope>NUCLEOTIDE SEQUENCE [LARGE SCALE GENOMIC DNA]</scope>
    <source>
        <strain evidence="2 3">DSM 12251</strain>
    </source>
</reference>